<evidence type="ECO:0000313" key="6">
    <source>
        <dbReference type="EMBL" id="GFP95720.1"/>
    </source>
</evidence>
<name>A0A830C851_9LAMI</name>
<organism evidence="6 7">
    <name type="scientific">Phtheirospermum japonicum</name>
    <dbReference type="NCBI Taxonomy" id="374723"/>
    <lineage>
        <taxon>Eukaryota</taxon>
        <taxon>Viridiplantae</taxon>
        <taxon>Streptophyta</taxon>
        <taxon>Embryophyta</taxon>
        <taxon>Tracheophyta</taxon>
        <taxon>Spermatophyta</taxon>
        <taxon>Magnoliopsida</taxon>
        <taxon>eudicotyledons</taxon>
        <taxon>Gunneridae</taxon>
        <taxon>Pentapetalae</taxon>
        <taxon>asterids</taxon>
        <taxon>lamiids</taxon>
        <taxon>Lamiales</taxon>
        <taxon>Orobanchaceae</taxon>
        <taxon>Orobanchaceae incertae sedis</taxon>
        <taxon>Phtheirospermum</taxon>
    </lineage>
</organism>
<dbReference type="InterPro" id="IPR000209">
    <property type="entry name" value="Peptidase_S8/S53_dom"/>
</dbReference>
<feature type="compositionally biased region" description="Basic and acidic residues" evidence="3">
    <location>
        <begin position="100"/>
        <end position="124"/>
    </location>
</feature>
<comment type="similarity">
    <text evidence="1">Belongs to the peptidase S8 family.</text>
</comment>
<dbReference type="InterPro" id="IPR045051">
    <property type="entry name" value="SBT"/>
</dbReference>
<keyword evidence="6" id="KW-0346">Stress response</keyword>
<evidence type="ECO:0000259" key="5">
    <source>
        <dbReference type="Pfam" id="PF00082"/>
    </source>
</evidence>
<comment type="caution">
    <text evidence="6">The sequence shown here is derived from an EMBL/GenBank/DDBJ whole genome shotgun (WGS) entry which is preliminary data.</text>
</comment>
<dbReference type="InterPro" id="IPR036852">
    <property type="entry name" value="Peptidase_S8/S53_dom_sf"/>
</dbReference>
<gene>
    <name evidence="6" type="ORF">PHJA_001716200</name>
</gene>
<sequence length="222" mass="24682">MMCHNFAGDLYEYDQTSKLPWKKHILKISLKCKQRDIAAPRVHILAAFTKFTTMIGSDSDKRVVKYNAGSGNSMATPHVSGSVAYIKTYHLSRHAGSGQGEREGVGREGGHSGDGRRKKDFKDDEFGPRYTNSIQLPQIALLNNKAIKAEMVNGVLKVFVPKLKVEERTDVLLPIPVESWNNFISRMPFARCREAVITQGMLVKLRSYFALPASDLAIDGVG</sequence>
<evidence type="ECO:0000256" key="2">
    <source>
        <dbReference type="ARBA" id="ARBA00022729"/>
    </source>
</evidence>
<dbReference type="InterPro" id="IPR002068">
    <property type="entry name" value="A-crystallin/Hsp20_dom"/>
</dbReference>
<dbReference type="EMBL" id="BMAC01000403">
    <property type="protein sequence ID" value="GFP95720.1"/>
    <property type="molecule type" value="Genomic_DNA"/>
</dbReference>
<dbReference type="Pfam" id="PF00011">
    <property type="entry name" value="HSP20"/>
    <property type="match status" value="1"/>
</dbReference>
<dbReference type="GO" id="GO:0006508">
    <property type="term" value="P:proteolysis"/>
    <property type="evidence" value="ECO:0007669"/>
    <property type="project" value="InterPro"/>
</dbReference>
<feature type="domain" description="SHSP" evidence="4">
    <location>
        <begin position="105"/>
        <end position="168"/>
    </location>
</feature>
<keyword evidence="2" id="KW-0732">Signal</keyword>
<keyword evidence="7" id="KW-1185">Reference proteome</keyword>
<feature type="region of interest" description="Disordered" evidence="3">
    <location>
        <begin position="94"/>
        <end position="124"/>
    </location>
</feature>
<reference evidence="6" key="1">
    <citation type="submission" date="2020-07" db="EMBL/GenBank/DDBJ databases">
        <title>Ethylene signaling mediates host invasion by parasitic plants.</title>
        <authorList>
            <person name="Yoshida S."/>
        </authorList>
    </citation>
    <scope>NUCLEOTIDE SEQUENCE</scope>
    <source>
        <strain evidence="6">Okayama</strain>
    </source>
</reference>
<dbReference type="Proteomes" id="UP000653305">
    <property type="component" value="Unassembled WGS sequence"/>
</dbReference>
<dbReference type="OrthoDB" id="1747669at2759"/>
<dbReference type="Pfam" id="PF00082">
    <property type="entry name" value="Peptidase_S8"/>
    <property type="match status" value="1"/>
</dbReference>
<dbReference type="GO" id="GO:0004252">
    <property type="term" value="F:serine-type endopeptidase activity"/>
    <property type="evidence" value="ECO:0007669"/>
    <property type="project" value="InterPro"/>
</dbReference>
<dbReference type="AlphaFoldDB" id="A0A830C851"/>
<dbReference type="PANTHER" id="PTHR10795">
    <property type="entry name" value="PROPROTEIN CONVERTASE SUBTILISIN/KEXIN"/>
    <property type="match status" value="1"/>
</dbReference>
<evidence type="ECO:0000313" key="7">
    <source>
        <dbReference type="Proteomes" id="UP000653305"/>
    </source>
</evidence>
<dbReference type="SUPFAM" id="SSF52743">
    <property type="entry name" value="Subtilisin-like"/>
    <property type="match status" value="1"/>
</dbReference>
<evidence type="ECO:0000256" key="1">
    <source>
        <dbReference type="ARBA" id="ARBA00011073"/>
    </source>
</evidence>
<protein>
    <submittedName>
        <fullName evidence="6">26.2 kDa heat shock protein mitochondrial</fullName>
    </submittedName>
</protein>
<evidence type="ECO:0000259" key="4">
    <source>
        <dbReference type="Pfam" id="PF00011"/>
    </source>
</evidence>
<proteinExistence type="inferred from homology"/>
<dbReference type="Gene3D" id="3.40.50.200">
    <property type="entry name" value="Peptidase S8/S53 domain"/>
    <property type="match status" value="1"/>
</dbReference>
<accession>A0A830C851</accession>
<evidence type="ECO:0000256" key="3">
    <source>
        <dbReference type="SAM" id="MobiDB-lite"/>
    </source>
</evidence>
<feature type="domain" description="Peptidase S8/S53" evidence="5">
    <location>
        <begin position="36"/>
        <end position="89"/>
    </location>
</feature>